<keyword evidence="4" id="KW-1185">Reference proteome</keyword>
<dbReference type="PANTHER" id="PTHR33570">
    <property type="entry name" value="4-CARBOXYMUCONOLACTONE DECARBOXYLASE FAMILY PROTEIN"/>
    <property type="match status" value="1"/>
</dbReference>
<evidence type="ECO:0000313" key="3">
    <source>
        <dbReference type="Proteomes" id="UP000076321"/>
    </source>
</evidence>
<reference evidence="2 4" key="2">
    <citation type="submission" date="2016-11" db="EMBL/GenBank/DDBJ databases">
        <title>Genome sequencing of Amycolatopsis regifaucium.</title>
        <authorList>
            <person name="Mayilraj S."/>
            <person name="Kaur N."/>
        </authorList>
    </citation>
    <scope>NUCLEOTIDE SEQUENCE [LARGE SCALE GENOMIC DNA]</scope>
    <source>
        <strain evidence="2 4">GY080</strain>
    </source>
</reference>
<protein>
    <submittedName>
        <fullName evidence="1">Carboxymuconolactone decarboxylase</fullName>
    </submittedName>
</protein>
<dbReference type="OrthoDB" id="9802489at2"/>
<dbReference type="EMBL" id="LQCI01000003">
    <property type="protein sequence ID" value="KZB87404.1"/>
    <property type="molecule type" value="Genomic_DNA"/>
</dbReference>
<dbReference type="EMBL" id="LOBU02000012">
    <property type="protein sequence ID" value="OKA08239.1"/>
    <property type="molecule type" value="Genomic_DNA"/>
</dbReference>
<dbReference type="Gene3D" id="1.20.1290.10">
    <property type="entry name" value="AhpD-like"/>
    <property type="match status" value="2"/>
</dbReference>
<name>A0A154MSU6_9PSEU</name>
<dbReference type="SUPFAM" id="SSF69118">
    <property type="entry name" value="AhpD-like"/>
    <property type="match status" value="1"/>
</dbReference>
<proteinExistence type="predicted"/>
<dbReference type="RefSeq" id="WP_061984814.1">
    <property type="nucleotide sequence ID" value="NZ_FOPQ01000010.1"/>
</dbReference>
<sequence length="166" mass="17604">MGDHDKGLELLRLLGGGEDPAVLELFESVGATDFGAEAVAFVYGGVYRRPGLSLAQRQLVTVAALEALGYAEAQLRFHRTAVAKVGGDLDSGDETTRRLQRIAVYTAKGGVAPELADVLREARDAGEFGEAVEAILHLAVYVGFPAALNALGIARTLTSDEHRERA</sequence>
<organism evidence="1 3">
    <name type="scientific">Amycolatopsis regifaucium</name>
    <dbReference type="NCBI Taxonomy" id="546365"/>
    <lineage>
        <taxon>Bacteria</taxon>
        <taxon>Bacillati</taxon>
        <taxon>Actinomycetota</taxon>
        <taxon>Actinomycetes</taxon>
        <taxon>Pseudonocardiales</taxon>
        <taxon>Pseudonocardiaceae</taxon>
        <taxon>Amycolatopsis</taxon>
    </lineage>
</organism>
<evidence type="ECO:0000313" key="4">
    <source>
        <dbReference type="Proteomes" id="UP000186883"/>
    </source>
</evidence>
<dbReference type="Proteomes" id="UP000186883">
    <property type="component" value="Unassembled WGS sequence"/>
</dbReference>
<evidence type="ECO:0000313" key="1">
    <source>
        <dbReference type="EMBL" id="KZB87404.1"/>
    </source>
</evidence>
<dbReference type="InterPro" id="IPR029032">
    <property type="entry name" value="AhpD-like"/>
</dbReference>
<dbReference type="InterPro" id="IPR052512">
    <property type="entry name" value="4CMD/NDH-1_regulator"/>
</dbReference>
<evidence type="ECO:0000313" key="2">
    <source>
        <dbReference type="EMBL" id="OKA08239.1"/>
    </source>
</evidence>
<accession>A0A154MSU6</accession>
<comment type="caution">
    <text evidence="1">The sequence shown here is derived from an EMBL/GenBank/DDBJ whole genome shotgun (WGS) entry which is preliminary data.</text>
</comment>
<gene>
    <name evidence="2" type="ORF">ATP06_0213195</name>
    <name evidence="1" type="ORF">AVL48_22435</name>
</gene>
<dbReference type="AlphaFoldDB" id="A0A154MSU6"/>
<dbReference type="PANTHER" id="PTHR33570:SF10">
    <property type="entry name" value="GAMMA-CARBOXYMUCONOLACTONE DECARBOXYLASE"/>
    <property type="match status" value="1"/>
</dbReference>
<dbReference type="Proteomes" id="UP000076321">
    <property type="component" value="Unassembled WGS sequence"/>
</dbReference>
<reference evidence="1 3" key="1">
    <citation type="submission" date="2015-12" db="EMBL/GenBank/DDBJ databases">
        <title>Amycolatopsis regifaucium genome sequencing and assembly.</title>
        <authorList>
            <person name="Mayilraj S."/>
        </authorList>
    </citation>
    <scope>NUCLEOTIDE SEQUENCE [LARGE SCALE GENOMIC DNA]</scope>
    <source>
        <strain evidence="1 3">GY080</strain>
    </source>
</reference>